<dbReference type="KEGG" id="hhg:XM38_011070"/>
<dbReference type="AlphaFoldDB" id="A0A1Z3HJ89"/>
<keyword evidence="2" id="KW-1185">Reference proteome</keyword>
<proteinExistence type="predicted"/>
<dbReference type="OrthoDB" id="9776016at2"/>
<protein>
    <submittedName>
        <fullName evidence="1">Uncharacterized protein</fullName>
    </submittedName>
</protein>
<evidence type="ECO:0000313" key="2">
    <source>
        <dbReference type="Proteomes" id="UP000191901"/>
    </source>
</evidence>
<name>A0A1Z3HJ89_9CYAN</name>
<accession>A0A1Z3HJ89</accession>
<evidence type="ECO:0000313" key="1">
    <source>
        <dbReference type="EMBL" id="ASC70177.1"/>
    </source>
</evidence>
<dbReference type="Proteomes" id="UP000191901">
    <property type="component" value="Chromosome"/>
</dbReference>
<sequence>MHEALKRYCSVFHPDIKKVSTLPFWFVKVLAVITRNQELDVVGQLMSYFEKVGEGGDPTEANHSLGAPTTTLNEWLEKRKARLGVA</sequence>
<dbReference type="RefSeq" id="WP_080806212.1">
    <property type="nucleotide sequence ID" value="NZ_CP021983.2"/>
</dbReference>
<dbReference type="EMBL" id="CP021983">
    <property type="protein sequence ID" value="ASC70177.1"/>
    <property type="molecule type" value="Genomic_DNA"/>
</dbReference>
<dbReference type="STRING" id="1641165.XM38_04405"/>
<gene>
    <name evidence="1" type="ORF">XM38_011070</name>
</gene>
<reference evidence="1 2" key="1">
    <citation type="journal article" date="2016" name="Biochim. Biophys. Acta">
        <title>Characterization of red-shifted phycobilisomes isolated from the chlorophyll f-containing cyanobacterium Halomicronema hongdechloris.</title>
        <authorList>
            <person name="Li Y."/>
            <person name="Lin Y."/>
            <person name="Garvey C.J."/>
            <person name="Birch D."/>
            <person name="Corkery R.W."/>
            <person name="Loughlin P.C."/>
            <person name="Scheer H."/>
            <person name="Willows R.D."/>
            <person name="Chen M."/>
        </authorList>
    </citation>
    <scope>NUCLEOTIDE SEQUENCE [LARGE SCALE GENOMIC DNA]</scope>
    <source>
        <strain evidence="1 2">C2206</strain>
    </source>
</reference>
<organism evidence="1 2">
    <name type="scientific">Halomicronema hongdechloris C2206</name>
    <dbReference type="NCBI Taxonomy" id="1641165"/>
    <lineage>
        <taxon>Bacteria</taxon>
        <taxon>Bacillati</taxon>
        <taxon>Cyanobacteriota</taxon>
        <taxon>Cyanophyceae</taxon>
        <taxon>Nodosilineales</taxon>
        <taxon>Nodosilineaceae</taxon>
        <taxon>Halomicronema</taxon>
    </lineage>
</organism>